<reference evidence="8 9" key="1">
    <citation type="submission" date="2018-03" db="EMBL/GenBank/DDBJ databases">
        <authorList>
            <person name="Keele B.F."/>
        </authorList>
    </citation>
    <scope>NUCLEOTIDE SEQUENCE [LARGE SCALE GENOMIC DNA]</scope>
    <source>
        <strain evidence="8 9">CECT 8504</strain>
    </source>
</reference>
<feature type="transmembrane region" description="Helical" evidence="6">
    <location>
        <begin position="144"/>
        <end position="167"/>
    </location>
</feature>
<keyword evidence="3 6" id="KW-0812">Transmembrane</keyword>
<keyword evidence="2" id="KW-1003">Cell membrane</keyword>
<dbReference type="SUPFAM" id="SSF103473">
    <property type="entry name" value="MFS general substrate transporter"/>
    <property type="match status" value="1"/>
</dbReference>
<feature type="transmembrane region" description="Helical" evidence="6">
    <location>
        <begin position="112"/>
        <end position="132"/>
    </location>
</feature>
<feature type="transmembrane region" description="Helical" evidence="6">
    <location>
        <begin position="307"/>
        <end position="327"/>
    </location>
</feature>
<dbReference type="AlphaFoldDB" id="A0A2R8BWD7"/>
<dbReference type="InterPro" id="IPR011701">
    <property type="entry name" value="MFS"/>
</dbReference>
<protein>
    <submittedName>
        <fullName evidence="8">Purine efflux pump PbuE</fullName>
    </submittedName>
</protein>
<comment type="subcellular location">
    <subcellularLocation>
        <location evidence="1">Cell membrane</location>
        <topology evidence="1">Multi-pass membrane protein</topology>
    </subcellularLocation>
</comment>
<gene>
    <name evidence="8" type="primary">pbuE_2</name>
    <name evidence="8" type="ORF">PAA8504_02275</name>
</gene>
<evidence type="ECO:0000313" key="9">
    <source>
        <dbReference type="Proteomes" id="UP000244912"/>
    </source>
</evidence>
<feature type="transmembrane region" description="Helical" evidence="6">
    <location>
        <begin position="245"/>
        <end position="265"/>
    </location>
</feature>
<accession>A0A2R8BWD7</accession>
<evidence type="ECO:0000256" key="1">
    <source>
        <dbReference type="ARBA" id="ARBA00004651"/>
    </source>
</evidence>
<dbReference type="Gene3D" id="1.20.1250.20">
    <property type="entry name" value="MFS general substrate transporter like domains"/>
    <property type="match status" value="1"/>
</dbReference>
<keyword evidence="5 6" id="KW-0472">Membrane</keyword>
<proteinExistence type="predicted"/>
<evidence type="ECO:0000256" key="6">
    <source>
        <dbReference type="SAM" id="Phobius"/>
    </source>
</evidence>
<dbReference type="GO" id="GO:0022857">
    <property type="term" value="F:transmembrane transporter activity"/>
    <property type="evidence" value="ECO:0007669"/>
    <property type="project" value="InterPro"/>
</dbReference>
<evidence type="ECO:0000256" key="3">
    <source>
        <dbReference type="ARBA" id="ARBA00022692"/>
    </source>
</evidence>
<evidence type="ECO:0000313" key="8">
    <source>
        <dbReference type="EMBL" id="SPJ24445.1"/>
    </source>
</evidence>
<feature type="domain" description="Major facilitator superfamily (MFS) profile" evidence="7">
    <location>
        <begin position="18"/>
        <end position="385"/>
    </location>
</feature>
<dbReference type="Proteomes" id="UP000244912">
    <property type="component" value="Unassembled WGS sequence"/>
</dbReference>
<dbReference type="InterPro" id="IPR036259">
    <property type="entry name" value="MFS_trans_sf"/>
</dbReference>
<dbReference type="GO" id="GO:0005886">
    <property type="term" value="C:plasma membrane"/>
    <property type="evidence" value="ECO:0007669"/>
    <property type="project" value="UniProtKB-SubCell"/>
</dbReference>
<evidence type="ECO:0000259" key="7">
    <source>
        <dbReference type="PROSITE" id="PS50850"/>
    </source>
</evidence>
<keyword evidence="9" id="KW-1185">Reference proteome</keyword>
<keyword evidence="4 6" id="KW-1133">Transmembrane helix</keyword>
<organism evidence="8 9">
    <name type="scientific">Palleronia abyssalis</name>
    <dbReference type="NCBI Taxonomy" id="1501240"/>
    <lineage>
        <taxon>Bacteria</taxon>
        <taxon>Pseudomonadati</taxon>
        <taxon>Pseudomonadota</taxon>
        <taxon>Alphaproteobacteria</taxon>
        <taxon>Rhodobacterales</taxon>
        <taxon>Roseobacteraceae</taxon>
        <taxon>Palleronia</taxon>
    </lineage>
</organism>
<evidence type="ECO:0000256" key="5">
    <source>
        <dbReference type="ARBA" id="ARBA00023136"/>
    </source>
</evidence>
<name>A0A2R8BWD7_9RHOB</name>
<evidence type="ECO:0000256" key="2">
    <source>
        <dbReference type="ARBA" id="ARBA00022475"/>
    </source>
</evidence>
<sequence length="388" mass="38889">MGELVREHRAGIRAGMPPVLLLAAAVGIVGANSLVLSPLAGTVAAGFGAATTAADVLTAIATYGAGTAISALFLAPLADRLGLARALHLALGLLALSLAASAAAPGVAGLSLAQAVAGLAAGICLPATYGLAAELSPAGQEAQTMGRVLTGWVLSLVFGVAASAVLADAVNWRLVYGIMAGLAAVLCVAARGLANRPRPGRAGAQLLKRPGVLPALANVASFMAAFYGLYAFLGAHMTERLGQSTTVAGTGALVYGVGFAAAMPLDRVVDRIGTGRIAPILFGALVCIYAGLAGVAGTLWLLLPVCFLWGVANHLGLTLIVGGLTRLAPDRRGAILGLYSATTYGAVFVVTLVYRPVFEAGGFAPLALLSGLCIVPALIRAWRTRGAP</sequence>
<feature type="transmembrane region" description="Helical" evidence="6">
    <location>
        <begin position="87"/>
        <end position="106"/>
    </location>
</feature>
<feature type="transmembrane region" description="Helical" evidence="6">
    <location>
        <begin position="277"/>
        <end position="301"/>
    </location>
</feature>
<feature type="transmembrane region" description="Helical" evidence="6">
    <location>
        <begin position="215"/>
        <end position="233"/>
    </location>
</feature>
<dbReference type="PANTHER" id="PTHR43124:SF3">
    <property type="entry name" value="CHLORAMPHENICOL EFFLUX PUMP RV0191"/>
    <property type="match status" value="1"/>
</dbReference>
<dbReference type="Pfam" id="PF07690">
    <property type="entry name" value="MFS_1"/>
    <property type="match status" value="1"/>
</dbReference>
<evidence type="ECO:0000256" key="4">
    <source>
        <dbReference type="ARBA" id="ARBA00022989"/>
    </source>
</evidence>
<feature type="transmembrane region" description="Helical" evidence="6">
    <location>
        <begin position="360"/>
        <end position="379"/>
    </location>
</feature>
<feature type="transmembrane region" description="Helical" evidence="6">
    <location>
        <begin position="20"/>
        <end position="50"/>
    </location>
</feature>
<dbReference type="EMBL" id="ONZF01000004">
    <property type="protein sequence ID" value="SPJ24445.1"/>
    <property type="molecule type" value="Genomic_DNA"/>
</dbReference>
<dbReference type="PROSITE" id="PS50850">
    <property type="entry name" value="MFS"/>
    <property type="match status" value="1"/>
</dbReference>
<feature type="transmembrane region" description="Helical" evidence="6">
    <location>
        <begin position="56"/>
        <end position="75"/>
    </location>
</feature>
<feature type="transmembrane region" description="Helical" evidence="6">
    <location>
        <begin position="334"/>
        <end position="354"/>
    </location>
</feature>
<dbReference type="InterPro" id="IPR050189">
    <property type="entry name" value="MFS_Efflux_Transporters"/>
</dbReference>
<dbReference type="InterPro" id="IPR020846">
    <property type="entry name" value="MFS_dom"/>
</dbReference>
<dbReference type="OrthoDB" id="8667309at2"/>
<feature type="transmembrane region" description="Helical" evidence="6">
    <location>
        <begin position="173"/>
        <end position="194"/>
    </location>
</feature>
<dbReference type="PANTHER" id="PTHR43124">
    <property type="entry name" value="PURINE EFFLUX PUMP PBUE"/>
    <property type="match status" value="1"/>
</dbReference>